<protein>
    <recommendedName>
        <fullName evidence="3">F-box domain-containing protein</fullName>
    </recommendedName>
</protein>
<sequence>MDESRLPLELCELILDACGREFYVRLRYDTLRACALTCKSWHPRSRYNLLHRVSFRRPQQVDRFLSTITADPTLADLVHELHVTPADAHRHGFFPIANPRLVTKLRGVHELALRQFNWDTFPPIYYVFVGKYNSVQRLLISNIVFHSPRDLVHLVRYLPKLNELSCGVVRFQVSCTPEECAKLCAVREDSTCKELYALTLWSLDNFPPIMQAFGTKVVNLSLQQLEGSWPWEDTCKSVERYRYLRSVSLALTVSKPPSPQSPMPIAPVKVQKPLVLLRRQFASLLRSIRSECIHTITIQLFPSMERGTDAGGVWHVTYHGTRTEAIDLLSGQEARDALMGGPLVNLALLHVFIQENSLAHDAEWWCKTLRERLGPVPREIRVHVDYYAPELPRGVYNYARLWS</sequence>
<keyword evidence="2" id="KW-1185">Reference proteome</keyword>
<dbReference type="Proteomes" id="UP000313359">
    <property type="component" value="Unassembled WGS sequence"/>
</dbReference>
<name>A0A5C2S8N9_9APHY</name>
<reference evidence="1" key="1">
    <citation type="journal article" date="2018" name="Genome Biol. Evol.">
        <title>Genomics and development of Lentinus tigrinus, a white-rot wood-decaying mushroom with dimorphic fruiting bodies.</title>
        <authorList>
            <person name="Wu B."/>
            <person name="Xu Z."/>
            <person name="Knudson A."/>
            <person name="Carlson A."/>
            <person name="Chen N."/>
            <person name="Kovaka S."/>
            <person name="LaButti K."/>
            <person name="Lipzen A."/>
            <person name="Pennachio C."/>
            <person name="Riley R."/>
            <person name="Schakwitz W."/>
            <person name="Umezawa K."/>
            <person name="Ohm R.A."/>
            <person name="Grigoriev I.V."/>
            <person name="Nagy L.G."/>
            <person name="Gibbons J."/>
            <person name="Hibbett D."/>
        </authorList>
    </citation>
    <scope>NUCLEOTIDE SEQUENCE [LARGE SCALE GENOMIC DNA]</scope>
    <source>
        <strain evidence="1">ALCF2SS1-6</strain>
    </source>
</reference>
<dbReference type="EMBL" id="ML122279">
    <property type="protein sequence ID" value="RPD57686.1"/>
    <property type="molecule type" value="Genomic_DNA"/>
</dbReference>
<organism evidence="1 2">
    <name type="scientific">Lentinus tigrinus ALCF2SS1-6</name>
    <dbReference type="NCBI Taxonomy" id="1328759"/>
    <lineage>
        <taxon>Eukaryota</taxon>
        <taxon>Fungi</taxon>
        <taxon>Dikarya</taxon>
        <taxon>Basidiomycota</taxon>
        <taxon>Agaricomycotina</taxon>
        <taxon>Agaricomycetes</taxon>
        <taxon>Polyporales</taxon>
        <taxon>Polyporaceae</taxon>
        <taxon>Lentinus</taxon>
    </lineage>
</organism>
<dbReference type="OrthoDB" id="2739721at2759"/>
<gene>
    <name evidence="1" type="ORF">L227DRAFT_577676</name>
</gene>
<dbReference type="AlphaFoldDB" id="A0A5C2S8N9"/>
<evidence type="ECO:0008006" key="3">
    <source>
        <dbReference type="Google" id="ProtNLM"/>
    </source>
</evidence>
<accession>A0A5C2S8N9</accession>
<proteinExistence type="predicted"/>
<evidence type="ECO:0000313" key="1">
    <source>
        <dbReference type="EMBL" id="RPD57686.1"/>
    </source>
</evidence>
<evidence type="ECO:0000313" key="2">
    <source>
        <dbReference type="Proteomes" id="UP000313359"/>
    </source>
</evidence>